<comment type="caution">
    <text evidence="6">The sequence shown here is derived from an EMBL/GenBank/DDBJ whole genome shotgun (WGS) entry which is preliminary data.</text>
</comment>
<dbReference type="SUPFAM" id="SSF53807">
    <property type="entry name" value="Helical backbone' metal receptor"/>
    <property type="match status" value="1"/>
</dbReference>
<name>A0A6I2GJ68_9LACT</name>
<dbReference type="GO" id="GO:0030313">
    <property type="term" value="C:cell envelope"/>
    <property type="evidence" value="ECO:0007669"/>
    <property type="project" value="UniProtKB-SubCell"/>
</dbReference>
<dbReference type="PANTHER" id="PTHR42953">
    <property type="entry name" value="HIGH-AFFINITY ZINC UPTAKE SYSTEM PROTEIN ZNUA-RELATED"/>
    <property type="match status" value="1"/>
</dbReference>
<dbReference type="Pfam" id="PF01297">
    <property type="entry name" value="ZnuA"/>
    <property type="match status" value="1"/>
</dbReference>
<dbReference type="PRINTS" id="PR00691">
    <property type="entry name" value="ADHESINB"/>
</dbReference>
<accession>A0A6I2GJ68</accession>
<dbReference type="InterPro" id="IPR006128">
    <property type="entry name" value="Lipoprotein_PsaA-like"/>
</dbReference>
<keyword evidence="4" id="KW-0732">Signal</keyword>
<sequence length="305" mass="34541">MKHITQYFLTTLLLFTAIFNIKHIEAAEQPLVTVTTSFLEDIVTQIAEDTVEIALIVPAGGDPHIYNASARDLQNILEADVVLYHGLHFEAQMAAILVDYGFAVTRNFSKDDLILVAADSQDVDPHYWFNIELYKQSVEEARDILIETFPTQKDLYTTNADNYLKQLDELAKWIEEQLAVLPIEQRILVTPHDAFEYFARTHDFIVYAPQGISTESEVSNEQIIQTVQYIIDHQVPAIFLDTTSNPQAMEKLQEGVQQKNAEVQVVGGEGMALFSDSLAPKGQANDNYIDMYKHNISLIVQHLVR</sequence>
<dbReference type="PRINTS" id="PR00690">
    <property type="entry name" value="ADHESNFAMILY"/>
</dbReference>
<dbReference type="GO" id="GO:0007155">
    <property type="term" value="P:cell adhesion"/>
    <property type="evidence" value="ECO:0007669"/>
    <property type="project" value="InterPro"/>
</dbReference>
<dbReference type="EMBL" id="WJQS01000004">
    <property type="protein sequence ID" value="MRI85329.1"/>
    <property type="molecule type" value="Genomic_DNA"/>
</dbReference>
<dbReference type="GO" id="GO:0046872">
    <property type="term" value="F:metal ion binding"/>
    <property type="evidence" value="ECO:0007669"/>
    <property type="project" value="UniProtKB-KW"/>
</dbReference>
<keyword evidence="3" id="KW-0479">Metal-binding</keyword>
<proteinExistence type="inferred from homology"/>
<dbReference type="AlphaFoldDB" id="A0A6I2GJ68"/>
<dbReference type="InterPro" id="IPR006127">
    <property type="entry name" value="ZnuA-like"/>
</dbReference>
<dbReference type="InterPro" id="IPR006129">
    <property type="entry name" value="AdhesinB"/>
</dbReference>
<dbReference type="GO" id="GO:0030001">
    <property type="term" value="P:metal ion transport"/>
    <property type="evidence" value="ECO:0007669"/>
    <property type="project" value="InterPro"/>
</dbReference>
<evidence type="ECO:0000256" key="4">
    <source>
        <dbReference type="ARBA" id="ARBA00022729"/>
    </source>
</evidence>
<comment type="similarity">
    <text evidence="5">Belongs to the bacterial solute-binding protein 9 family.</text>
</comment>
<dbReference type="InterPro" id="IPR050492">
    <property type="entry name" value="Bact_metal-bind_prot9"/>
</dbReference>
<organism evidence="6 7">
    <name type="scientific">Fundicoccus ignavus</name>
    <dbReference type="NCBI Taxonomy" id="2664442"/>
    <lineage>
        <taxon>Bacteria</taxon>
        <taxon>Bacillati</taxon>
        <taxon>Bacillota</taxon>
        <taxon>Bacilli</taxon>
        <taxon>Lactobacillales</taxon>
        <taxon>Aerococcaceae</taxon>
        <taxon>Fundicoccus</taxon>
    </lineage>
</organism>
<evidence type="ECO:0000256" key="5">
    <source>
        <dbReference type="RuleBase" id="RU003512"/>
    </source>
</evidence>
<dbReference type="Gene3D" id="3.40.50.1980">
    <property type="entry name" value="Nitrogenase molybdenum iron protein domain"/>
    <property type="match status" value="2"/>
</dbReference>
<evidence type="ECO:0000256" key="1">
    <source>
        <dbReference type="ARBA" id="ARBA00004196"/>
    </source>
</evidence>
<gene>
    <name evidence="6" type="ORF">GIY09_05490</name>
</gene>
<protein>
    <submittedName>
        <fullName evidence="6">Metal transporter</fullName>
    </submittedName>
</protein>
<dbReference type="PANTHER" id="PTHR42953:SF1">
    <property type="entry name" value="METAL-BINDING PROTEIN HI_0362-RELATED"/>
    <property type="match status" value="1"/>
</dbReference>
<reference evidence="6 7" key="1">
    <citation type="submission" date="2019-11" db="EMBL/GenBank/DDBJ databases">
        <title>Characterisation of Fundicoccus ignavus gen. nov. sp. nov., a novel genus of the family Aerococcaceae isolated from bulk tank milk.</title>
        <authorList>
            <person name="Siebert A."/>
            <person name="Huptas C."/>
            <person name="Wenning M."/>
            <person name="Scherer S."/>
            <person name="Doll E.V."/>
        </authorList>
    </citation>
    <scope>NUCLEOTIDE SEQUENCE [LARGE SCALE GENOMIC DNA]</scope>
    <source>
        <strain evidence="6 7">WS4759</strain>
    </source>
</reference>
<evidence type="ECO:0000256" key="2">
    <source>
        <dbReference type="ARBA" id="ARBA00022448"/>
    </source>
</evidence>
<comment type="subcellular location">
    <subcellularLocation>
        <location evidence="1">Cell envelope</location>
    </subcellularLocation>
</comment>
<keyword evidence="2 5" id="KW-0813">Transport</keyword>
<dbReference type="RefSeq" id="WP_153863429.1">
    <property type="nucleotide sequence ID" value="NZ_WJQS01000004.1"/>
</dbReference>
<keyword evidence="7" id="KW-1185">Reference proteome</keyword>
<evidence type="ECO:0000313" key="6">
    <source>
        <dbReference type="EMBL" id="MRI85329.1"/>
    </source>
</evidence>
<evidence type="ECO:0000313" key="7">
    <source>
        <dbReference type="Proteomes" id="UP000430975"/>
    </source>
</evidence>
<evidence type="ECO:0000256" key="3">
    <source>
        <dbReference type="ARBA" id="ARBA00022723"/>
    </source>
</evidence>
<dbReference type="Proteomes" id="UP000430975">
    <property type="component" value="Unassembled WGS sequence"/>
</dbReference>